<dbReference type="CDD" id="cd22849">
    <property type="entry name" value="NuzM"/>
    <property type="match status" value="1"/>
</dbReference>
<reference evidence="1 2" key="1">
    <citation type="submission" date="2024-02" db="EMBL/GenBank/DDBJ databases">
        <title>De novo assembly and annotation of 12 fungi associated with fruit tree decline syndrome in Ontario, Canada.</title>
        <authorList>
            <person name="Sulman M."/>
            <person name="Ellouze W."/>
            <person name="Ilyukhin E."/>
        </authorList>
    </citation>
    <scope>NUCLEOTIDE SEQUENCE [LARGE SCALE GENOMIC DNA]</scope>
    <source>
        <strain evidence="1 2">M11/M66-122</strain>
    </source>
</reference>
<dbReference type="EMBL" id="JAKJXP020000044">
    <property type="protein sequence ID" value="KAK7751914.1"/>
    <property type="molecule type" value="Genomic_DNA"/>
</dbReference>
<dbReference type="PIRSF" id="PIRSF022976">
    <property type="entry name" value="NADH_Oxi_21kDa"/>
    <property type="match status" value="1"/>
</dbReference>
<evidence type="ECO:0000313" key="1">
    <source>
        <dbReference type="EMBL" id="KAK7751914.1"/>
    </source>
</evidence>
<gene>
    <name evidence="1" type="ORF">SLS62_006215</name>
</gene>
<accession>A0AAN9UN20</accession>
<dbReference type="PANTHER" id="PTHR37325">
    <property type="entry name" value="OXIDOREDUCTASE 21 KDA SUBUNIT, PUTATIVE (AFU_ORTHOLOGUE AFUA_4G05910)-RELATED"/>
    <property type="match status" value="1"/>
</dbReference>
<sequence length="190" mass="20077">MATKAAAKAAGGLMSLSQKHTLQSTGIWERVRRLFAVDPERSNGVPLNPYYRNPTPGALDPLAYDDPVTAPAGDIADNPYWKRDARRAYPRLSFVNQAHAVGLLSVGSAAAPRQDLVGDAGQQALVAVEQEGREGGLAALAEKKGGAAVAAGLLVNGLPPLPSGGRLKPDEGAWKVQRYELTEEPSYPPE</sequence>
<proteinExistence type="predicted"/>
<evidence type="ECO:0000313" key="2">
    <source>
        <dbReference type="Proteomes" id="UP001320420"/>
    </source>
</evidence>
<protein>
    <recommendedName>
        <fullName evidence="3">NADH dehydrogenase [ubiquinone] 1 alpha subcomplex subunit 7</fullName>
    </recommendedName>
</protein>
<keyword evidence="2" id="KW-1185">Reference proteome</keyword>
<organism evidence="1 2">
    <name type="scientific">Diatrype stigma</name>
    <dbReference type="NCBI Taxonomy" id="117547"/>
    <lineage>
        <taxon>Eukaryota</taxon>
        <taxon>Fungi</taxon>
        <taxon>Dikarya</taxon>
        <taxon>Ascomycota</taxon>
        <taxon>Pezizomycotina</taxon>
        <taxon>Sordariomycetes</taxon>
        <taxon>Xylariomycetidae</taxon>
        <taxon>Xylariales</taxon>
        <taxon>Diatrypaceae</taxon>
        <taxon>Diatrype</taxon>
    </lineage>
</organism>
<dbReference type="Proteomes" id="UP001320420">
    <property type="component" value="Unassembled WGS sequence"/>
</dbReference>
<dbReference type="AlphaFoldDB" id="A0AAN9UN20"/>
<name>A0AAN9UN20_9PEZI</name>
<comment type="caution">
    <text evidence="1">The sequence shown here is derived from an EMBL/GenBank/DDBJ whole genome shotgun (WGS) entry which is preliminary data.</text>
</comment>
<evidence type="ECO:0008006" key="3">
    <source>
        <dbReference type="Google" id="ProtNLM"/>
    </source>
</evidence>
<dbReference type="InterPro" id="IPR016813">
    <property type="entry name" value="NADH_Ub_cplx-1_21kDa"/>
</dbReference>
<dbReference type="PANTHER" id="PTHR37325:SF1">
    <property type="entry name" value="OXIDOREDUCTASE 21 KDA SUBUNIT, PUTATIVE (AFU_ORTHOLOGUE AFUA_4G05910)-RELATED"/>
    <property type="match status" value="1"/>
</dbReference>